<evidence type="ECO:0000256" key="1">
    <source>
        <dbReference type="SAM" id="Phobius"/>
    </source>
</evidence>
<feature type="transmembrane region" description="Helical" evidence="1">
    <location>
        <begin position="126"/>
        <end position="150"/>
    </location>
</feature>
<keyword evidence="1" id="KW-1133">Transmembrane helix</keyword>
<protein>
    <submittedName>
        <fullName evidence="2">Uncharacterized protein</fullName>
    </submittedName>
</protein>
<dbReference type="EMBL" id="JAIWYP010000004">
    <property type="protein sequence ID" value="KAH3831798.1"/>
    <property type="molecule type" value="Genomic_DNA"/>
</dbReference>
<evidence type="ECO:0000313" key="3">
    <source>
        <dbReference type="Proteomes" id="UP000828390"/>
    </source>
</evidence>
<comment type="caution">
    <text evidence="2">The sequence shown here is derived from an EMBL/GenBank/DDBJ whole genome shotgun (WGS) entry which is preliminary data.</text>
</comment>
<reference evidence="2" key="1">
    <citation type="journal article" date="2019" name="bioRxiv">
        <title>The Genome of the Zebra Mussel, Dreissena polymorpha: A Resource for Invasive Species Research.</title>
        <authorList>
            <person name="McCartney M.A."/>
            <person name="Auch B."/>
            <person name="Kono T."/>
            <person name="Mallez S."/>
            <person name="Zhang Y."/>
            <person name="Obille A."/>
            <person name="Becker A."/>
            <person name="Abrahante J.E."/>
            <person name="Garbe J."/>
            <person name="Badalamenti J.P."/>
            <person name="Herman A."/>
            <person name="Mangelson H."/>
            <person name="Liachko I."/>
            <person name="Sullivan S."/>
            <person name="Sone E.D."/>
            <person name="Koren S."/>
            <person name="Silverstein K.A.T."/>
            <person name="Beckman K.B."/>
            <person name="Gohl D.M."/>
        </authorList>
    </citation>
    <scope>NUCLEOTIDE SEQUENCE</scope>
    <source>
        <strain evidence="2">Duluth1</strain>
        <tissue evidence="2">Whole animal</tissue>
    </source>
</reference>
<accession>A0A9D4K371</accession>
<dbReference type="AlphaFoldDB" id="A0A9D4K371"/>
<proteinExistence type="predicted"/>
<dbReference type="Proteomes" id="UP000828390">
    <property type="component" value="Unassembled WGS sequence"/>
</dbReference>
<name>A0A9D4K371_DREPO</name>
<gene>
    <name evidence="2" type="ORF">DPMN_105068</name>
</gene>
<evidence type="ECO:0000313" key="2">
    <source>
        <dbReference type="EMBL" id="KAH3831798.1"/>
    </source>
</evidence>
<organism evidence="2 3">
    <name type="scientific">Dreissena polymorpha</name>
    <name type="common">Zebra mussel</name>
    <name type="synonym">Mytilus polymorpha</name>
    <dbReference type="NCBI Taxonomy" id="45954"/>
    <lineage>
        <taxon>Eukaryota</taxon>
        <taxon>Metazoa</taxon>
        <taxon>Spiralia</taxon>
        <taxon>Lophotrochozoa</taxon>
        <taxon>Mollusca</taxon>
        <taxon>Bivalvia</taxon>
        <taxon>Autobranchia</taxon>
        <taxon>Heteroconchia</taxon>
        <taxon>Euheterodonta</taxon>
        <taxon>Imparidentia</taxon>
        <taxon>Neoheterodontei</taxon>
        <taxon>Myida</taxon>
        <taxon>Dreissenoidea</taxon>
        <taxon>Dreissenidae</taxon>
        <taxon>Dreissena</taxon>
    </lineage>
</organism>
<reference evidence="2" key="2">
    <citation type="submission" date="2020-11" db="EMBL/GenBank/DDBJ databases">
        <authorList>
            <person name="McCartney M.A."/>
            <person name="Auch B."/>
            <person name="Kono T."/>
            <person name="Mallez S."/>
            <person name="Becker A."/>
            <person name="Gohl D.M."/>
            <person name="Silverstein K.A.T."/>
            <person name="Koren S."/>
            <person name="Bechman K.B."/>
            <person name="Herman A."/>
            <person name="Abrahante J.E."/>
            <person name="Garbe J."/>
        </authorList>
    </citation>
    <scope>NUCLEOTIDE SEQUENCE</scope>
    <source>
        <strain evidence="2">Duluth1</strain>
        <tissue evidence="2">Whole animal</tissue>
    </source>
</reference>
<sequence length="166" mass="18285">MRVTYTWGGTYTFSHCPSSFSSGGFDGDLPLACHAESLAQIVVPGDVSKPSLLPSFDGRLKGFLWANTCCCQVMKVLVGLVFHVYDAEKSSETHVLKGLYSAFCARVLNVQVWQSYSQMHRFGRGLMVLIIHILFSLGITTIVVAILIPFSVLVPSLNWTGLFESF</sequence>
<keyword evidence="1" id="KW-0472">Membrane</keyword>
<keyword evidence="1" id="KW-0812">Transmembrane</keyword>
<keyword evidence="3" id="KW-1185">Reference proteome</keyword>